<dbReference type="SMART" id="SM00853">
    <property type="entry name" value="MutL_C"/>
    <property type="match status" value="1"/>
</dbReference>
<dbReference type="InterPro" id="IPR014790">
    <property type="entry name" value="MutL_C"/>
</dbReference>
<dbReference type="GO" id="GO:0032300">
    <property type="term" value="C:mismatch repair complex"/>
    <property type="evidence" value="ECO:0007669"/>
    <property type="project" value="InterPro"/>
</dbReference>
<feature type="domain" description="MutL C-terminal dimerisation" evidence="1">
    <location>
        <begin position="156"/>
        <end position="338"/>
    </location>
</feature>
<dbReference type="EMBL" id="BDGG01000004">
    <property type="protein sequence ID" value="GAU98251.1"/>
    <property type="molecule type" value="Genomic_DNA"/>
</dbReference>
<dbReference type="InterPro" id="IPR038973">
    <property type="entry name" value="MutL/Mlh/Pms-like"/>
</dbReference>
<dbReference type="Gene3D" id="3.30.1540.20">
    <property type="entry name" value="MutL, C-terminal domain, dimerisation subdomain"/>
    <property type="match status" value="1"/>
</dbReference>
<comment type="caution">
    <text evidence="2">The sequence shown here is derived from an EMBL/GenBank/DDBJ whole genome shotgun (WGS) entry which is preliminary data.</text>
</comment>
<dbReference type="STRING" id="947166.A0A1D1V985"/>
<dbReference type="GO" id="GO:0006298">
    <property type="term" value="P:mismatch repair"/>
    <property type="evidence" value="ECO:0007669"/>
    <property type="project" value="InterPro"/>
</dbReference>
<dbReference type="Proteomes" id="UP000186922">
    <property type="component" value="Unassembled WGS sequence"/>
</dbReference>
<reference evidence="2 3" key="1">
    <citation type="journal article" date="2016" name="Nat. Commun.">
        <title>Extremotolerant tardigrade genome and improved radiotolerance of human cultured cells by tardigrade-unique protein.</title>
        <authorList>
            <person name="Hashimoto T."/>
            <person name="Horikawa D.D."/>
            <person name="Saito Y."/>
            <person name="Kuwahara H."/>
            <person name="Kozuka-Hata H."/>
            <person name="Shin-I T."/>
            <person name="Minakuchi Y."/>
            <person name="Ohishi K."/>
            <person name="Motoyama A."/>
            <person name="Aizu T."/>
            <person name="Enomoto A."/>
            <person name="Kondo K."/>
            <person name="Tanaka S."/>
            <person name="Hara Y."/>
            <person name="Koshikawa S."/>
            <person name="Sagara H."/>
            <person name="Miura T."/>
            <person name="Yokobori S."/>
            <person name="Miyagawa K."/>
            <person name="Suzuki Y."/>
            <person name="Kubo T."/>
            <person name="Oyama M."/>
            <person name="Kohara Y."/>
            <person name="Fujiyama A."/>
            <person name="Arakawa K."/>
            <person name="Katayama T."/>
            <person name="Toyoda A."/>
            <person name="Kunieda T."/>
        </authorList>
    </citation>
    <scope>NUCLEOTIDE SEQUENCE [LARGE SCALE GENOMIC DNA]</scope>
    <source>
        <strain evidence="2 3">YOKOZUNA-1</strain>
    </source>
</reference>
<dbReference type="GO" id="GO:0016887">
    <property type="term" value="F:ATP hydrolysis activity"/>
    <property type="evidence" value="ECO:0007669"/>
    <property type="project" value="InterPro"/>
</dbReference>
<dbReference type="AlphaFoldDB" id="A0A1D1V985"/>
<proteinExistence type="predicted"/>
<keyword evidence="3" id="KW-1185">Reference proteome</keyword>
<dbReference type="InterPro" id="IPR042121">
    <property type="entry name" value="MutL_C_regsub"/>
</dbReference>
<organism evidence="2 3">
    <name type="scientific">Ramazzottius varieornatus</name>
    <name type="common">Water bear</name>
    <name type="synonym">Tardigrade</name>
    <dbReference type="NCBI Taxonomy" id="947166"/>
    <lineage>
        <taxon>Eukaryota</taxon>
        <taxon>Metazoa</taxon>
        <taxon>Ecdysozoa</taxon>
        <taxon>Tardigrada</taxon>
        <taxon>Eutardigrada</taxon>
        <taxon>Parachela</taxon>
        <taxon>Hypsibioidea</taxon>
        <taxon>Ramazzottiidae</taxon>
        <taxon>Ramazzottius</taxon>
    </lineage>
</organism>
<gene>
    <name evidence="2" type="primary">RvY_09424</name>
    <name evidence="2" type="synonym">RvY_09424.1</name>
    <name evidence="2" type="ORF">RvY_09424-1</name>
</gene>
<name>A0A1D1V985_RAMVA</name>
<dbReference type="Gene3D" id="3.30.1370.100">
    <property type="entry name" value="MutL, C-terminal domain, regulatory subdomain"/>
    <property type="match status" value="1"/>
</dbReference>
<sequence>MNSTLPQSLLVMWKNGVPVLVDLLSGNCSSLRTDQDIHHLETKEQAIWIDSSADGGPLELTVYANVSRDSQVFTCKSELKTPNLLIPATSTSSAGATKRLSQVPCFSTTEDCCRDIRPLFDQETVLDRLPQSNLSTVNPFPVKIEASQLDSSSGTYLGSFMDSFLVCRLRAKEENEIVSLIDQHALHERIRLEELWKGMLAVFDCIILSVLILKRALGIRDGHGWLRPGLVIPSLQVELPVDLLFQVSQFEEQFLRLGLQFSLNEKAMSVTHVPFVLKDKHLRDLDRNSLRNDISVFVQEAIQIFTEASAVAPIVPPIIMDWVATAACRGAIMFGDKIPEAEVGQFLTAGQRTSLPFQCAHGRPSMLPVAVLLPPSERCQKVSWRRFRKN</sequence>
<dbReference type="GO" id="GO:0005524">
    <property type="term" value="F:ATP binding"/>
    <property type="evidence" value="ECO:0007669"/>
    <property type="project" value="InterPro"/>
</dbReference>
<dbReference type="PANTHER" id="PTHR10073:SF47">
    <property type="entry name" value="DNA MISMATCH REPAIR PROTEIN MLH3"/>
    <property type="match status" value="1"/>
</dbReference>
<dbReference type="InterPro" id="IPR042120">
    <property type="entry name" value="MutL_C_dimsub"/>
</dbReference>
<dbReference type="SUPFAM" id="SSF118116">
    <property type="entry name" value="DNA mismatch repair protein MutL"/>
    <property type="match status" value="1"/>
</dbReference>
<dbReference type="InterPro" id="IPR037198">
    <property type="entry name" value="MutL_C_sf"/>
</dbReference>
<evidence type="ECO:0000313" key="2">
    <source>
        <dbReference type="EMBL" id="GAU98251.1"/>
    </source>
</evidence>
<dbReference type="OrthoDB" id="429932at2759"/>
<protein>
    <recommendedName>
        <fullName evidence="1">MutL C-terminal dimerisation domain-containing protein</fullName>
    </recommendedName>
</protein>
<evidence type="ECO:0000259" key="1">
    <source>
        <dbReference type="SMART" id="SM00853"/>
    </source>
</evidence>
<dbReference type="GO" id="GO:0140664">
    <property type="term" value="F:ATP-dependent DNA damage sensor activity"/>
    <property type="evidence" value="ECO:0007669"/>
    <property type="project" value="InterPro"/>
</dbReference>
<evidence type="ECO:0000313" key="3">
    <source>
        <dbReference type="Proteomes" id="UP000186922"/>
    </source>
</evidence>
<dbReference type="PANTHER" id="PTHR10073">
    <property type="entry name" value="DNA MISMATCH REPAIR PROTEIN MLH, PMS, MUTL"/>
    <property type="match status" value="1"/>
</dbReference>
<accession>A0A1D1V985</accession>